<reference evidence="3" key="1">
    <citation type="submission" date="2016-10" db="EMBL/GenBank/DDBJ databases">
        <authorList>
            <person name="Varghese N."/>
            <person name="Submissions S."/>
        </authorList>
    </citation>
    <scope>NUCLEOTIDE SEQUENCE [LARGE SCALE GENOMIC DNA]</scope>
    <source>
        <strain evidence="3">DSM 44526</strain>
    </source>
</reference>
<sequence length="167" mass="16728">MTGPSAPTYTEPGGSWRGFWTTVAVFVVLAVLDAVLPGQDVPLLVWVVAVVAVLGIVAAGVVSANRVWTVSLAGRGPDAALVVGRDRLPLAEVDPTALDGGTGVDVGAPVLGGGAALPKGRVGLPLRRTDGTTVLVPTRRPAQLTAALRTALTGADGGDVQPGTVEP</sequence>
<proteinExistence type="predicted"/>
<organism evidence="2 3">
    <name type="scientific">Klenkia brasiliensis</name>
    <dbReference type="NCBI Taxonomy" id="333142"/>
    <lineage>
        <taxon>Bacteria</taxon>
        <taxon>Bacillati</taxon>
        <taxon>Actinomycetota</taxon>
        <taxon>Actinomycetes</taxon>
        <taxon>Geodermatophilales</taxon>
        <taxon>Geodermatophilaceae</taxon>
        <taxon>Klenkia</taxon>
    </lineage>
</organism>
<protein>
    <submittedName>
        <fullName evidence="2">Uncharacterized protein</fullName>
    </submittedName>
</protein>
<dbReference type="OrthoDB" id="4773470at2"/>
<keyword evidence="3" id="KW-1185">Reference proteome</keyword>
<keyword evidence="1" id="KW-0472">Membrane</keyword>
<accession>A0A1G7QYZ0</accession>
<evidence type="ECO:0000256" key="1">
    <source>
        <dbReference type="SAM" id="Phobius"/>
    </source>
</evidence>
<name>A0A1G7QYZ0_9ACTN</name>
<gene>
    <name evidence="2" type="ORF">SAMN05660324_1650</name>
</gene>
<keyword evidence="1" id="KW-1133">Transmembrane helix</keyword>
<evidence type="ECO:0000313" key="2">
    <source>
        <dbReference type="EMBL" id="SDG02890.1"/>
    </source>
</evidence>
<feature type="transmembrane region" description="Helical" evidence="1">
    <location>
        <begin position="18"/>
        <end position="36"/>
    </location>
</feature>
<dbReference type="Proteomes" id="UP000198863">
    <property type="component" value="Unassembled WGS sequence"/>
</dbReference>
<evidence type="ECO:0000313" key="3">
    <source>
        <dbReference type="Proteomes" id="UP000198863"/>
    </source>
</evidence>
<dbReference type="EMBL" id="FNCF01000002">
    <property type="protein sequence ID" value="SDG02890.1"/>
    <property type="molecule type" value="Genomic_DNA"/>
</dbReference>
<dbReference type="RefSeq" id="WP_091061246.1">
    <property type="nucleotide sequence ID" value="NZ_FNCF01000002.1"/>
</dbReference>
<dbReference type="AlphaFoldDB" id="A0A1G7QYZ0"/>
<feature type="transmembrane region" description="Helical" evidence="1">
    <location>
        <begin position="43"/>
        <end position="62"/>
    </location>
</feature>
<keyword evidence="1" id="KW-0812">Transmembrane</keyword>